<dbReference type="Proteomes" id="UP001597264">
    <property type="component" value="Unassembled WGS sequence"/>
</dbReference>
<reference evidence="3" key="1">
    <citation type="journal article" date="2019" name="Int. J. Syst. Evol. Microbiol.">
        <title>The Global Catalogue of Microorganisms (GCM) 10K type strain sequencing project: providing services to taxonomists for standard genome sequencing and annotation.</title>
        <authorList>
            <consortium name="The Broad Institute Genomics Platform"/>
            <consortium name="The Broad Institute Genome Sequencing Center for Infectious Disease"/>
            <person name="Wu L."/>
            <person name="Ma J."/>
        </authorList>
    </citation>
    <scope>NUCLEOTIDE SEQUENCE [LARGE SCALE GENOMIC DNA]</scope>
    <source>
        <strain evidence="3">CCUG 54356</strain>
    </source>
</reference>
<keyword evidence="1" id="KW-0812">Transmembrane</keyword>
<comment type="caution">
    <text evidence="2">The sequence shown here is derived from an EMBL/GenBank/DDBJ whole genome shotgun (WGS) entry which is preliminary data.</text>
</comment>
<sequence length="352" mass="39723">MGPERIRQTIRLAGLWLLVSVLLSGLAYWQAQRTVAQDLARQLQVELPSRLSLALQSRFGDDTVSDLVAEKLGKDLQSLPVDGPLNLVEQCQLHVLQLEAEQHRAAAGVISVPWSLGSEPRFVQLQLTCDFRWGWLLGSQSLLALMAILSIALLPHPMSINHRQRMRRLVEAGIAPGNARQRAAQLSDRAMAWFDCALRADDMDGEKALAAAVCEDSLVFDCRQRRVIVHGIPVALAKTPFFYFLWYARQRQYGDGWYRNPPVNRPDRDAAASLITLMEAHGGHNKSINDLKEHGLRAKTLDQNRNKIRDELITVLGEDLAAPYLFASERDLKSGRYRYRLLLDARQIEFIT</sequence>
<keyword evidence="1" id="KW-1133">Transmembrane helix</keyword>
<evidence type="ECO:0000256" key="1">
    <source>
        <dbReference type="SAM" id="Phobius"/>
    </source>
</evidence>
<dbReference type="RefSeq" id="WP_230437566.1">
    <property type="nucleotide sequence ID" value="NZ_CP087715.1"/>
</dbReference>
<name>A0ABW3U7A7_9GAMM</name>
<proteinExistence type="predicted"/>
<organism evidence="2 3">
    <name type="scientific">Microbulbifer celer</name>
    <dbReference type="NCBI Taxonomy" id="435905"/>
    <lineage>
        <taxon>Bacteria</taxon>
        <taxon>Pseudomonadati</taxon>
        <taxon>Pseudomonadota</taxon>
        <taxon>Gammaproteobacteria</taxon>
        <taxon>Cellvibrionales</taxon>
        <taxon>Microbulbiferaceae</taxon>
        <taxon>Microbulbifer</taxon>
    </lineage>
</organism>
<dbReference type="EMBL" id="JBHTLR010000004">
    <property type="protein sequence ID" value="MFD1215700.1"/>
    <property type="molecule type" value="Genomic_DNA"/>
</dbReference>
<evidence type="ECO:0000313" key="2">
    <source>
        <dbReference type="EMBL" id="MFD1215700.1"/>
    </source>
</evidence>
<accession>A0ABW3U7A7</accession>
<feature type="transmembrane region" description="Helical" evidence="1">
    <location>
        <begin position="133"/>
        <end position="155"/>
    </location>
</feature>
<evidence type="ECO:0000313" key="3">
    <source>
        <dbReference type="Proteomes" id="UP001597264"/>
    </source>
</evidence>
<protein>
    <submittedName>
        <fullName evidence="2">Uncharacterized protein</fullName>
    </submittedName>
</protein>
<keyword evidence="3" id="KW-1185">Reference proteome</keyword>
<keyword evidence="1" id="KW-0472">Membrane</keyword>
<gene>
    <name evidence="2" type="ORF">ACFQ2X_03745</name>
</gene>